<proteinExistence type="predicted"/>
<name>A0A0F9RPN7_9ZZZZ</name>
<dbReference type="EMBL" id="LAZR01000834">
    <property type="protein sequence ID" value="KKN56709.1"/>
    <property type="molecule type" value="Genomic_DNA"/>
</dbReference>
<organism evidence="1">
    <name type="scientific">marine sediment metagenome</name>
    <dbReference type="NCBI Taxonomy" id="412755"/>
    <lineage>
        <taxon>unclassified sequences</taxon>
        <taxon>metagenomes</taxon>
        <taxon>ecological metagenomes</taxon>
    </lineage>
</organism>
<gene>
    <name evidence="1" type="ORF">LCGC14_0569380</name>
</gene>
<evidence type="ECO:0000313" key="1">
    <source>
        <dbReference type="EMBL" id="KKN56709.1"/>
    </source>
</evidence>
<reference evidence="1" key="1">
    <citation type="journal article" date="2015" name="Nature">
        <title>Complex archaea that bridge the gap between prokaryotes and eukaryotes.</title>
        <authorList>
            <person name="Spang A."/>
            <person name="Saw J.H."/>
            <person name="Jorgensen S.L."/>
            <person name="Zaremba-Niedzwiedzka K."/>
            <person name="Martijn J."/>
            <person name="Lind A.E."/>
            <person name="van Eijk R."/>
            <person name="Schleper C."/>
            <person name="Guy L."/>
            <person name="Ettema T.J."/>
        </authorList>
    </citation>
    <scope>NUCLEOTIDE SEQUENCE</scope>
</reference>
<comment type="caution">
    <text evidence="1">The sequence shown here is derived from an EMBL/GenBank/DDBJ whole genome shotgun (WGS) entry which is preliminary data.</text>
</comment>
<protein>
    <submittedName>
        <fullName evidence="1">Uncharacterized protein</fullName>
    </submittedName>
</protein>
<accession>A0A0F9RPN7</accession>
<dbReference type="AlphaFoldDB" id="A0A0F9RPN7"/>
<sequence>MKRTRSKPKDKPVEKKSRALFDMPTWQENEWQGMPEFVQEDLTLHSLVVHFQTKEDIEAFSKLVDQQITSKTKFIWYPKVTQEQLEKLRFVDEEE</sequence>